<comment type="caution">
    <text evidence="1">The sequence shown here is derived from an EMBL/GenBank/DDBJ whole genome shotgun (WGS) entry which is preliminary data.</text>
</comment>
<accession>A0AAV7Q1D0</accession>
<organism evidence="1 2">
    <name type="scientific">Pleurodeles waltl</name>
    <name type="common">Iberian ribbed newt</name>
    <dbReference type="NCBI Taxonomy" id="8319"/>
    <lineage>
        <taxon>Eukaryota</taxon>
        <taxon>Metazoa</taxon>
        <taxon>Chordata</taxon>
        <taxon>Craniata</taxon>
        <taxon>Vertebrata</taxon>
        <taxon>Euteleostomi</taxon>
        <taxon>Amphibia</taxon>
        <taxon>Batrachia</taxon>
        <taxon>Caudata</taxon>
        <taxon>Salamandroidea</taxon>
        <taxon>Salamandridae</taxon>
        <taxon>Pleurodelinae</taxon>
        <taxon>Pleurodeles</taxon>
    </lineage>
</organism>
<name>A0AAV7Q1D0_PLEWA</name>
<sequence length="125" mass="13820">MGPWRRGEPWDSGGGRGLRVQPVLEVSRCWPELWGGEGVREVPVLEVSRYCPVLWGGVREELVLEVRRYWPVLWVRRGTRGTGALSEQVLAGTVGWGTGRTGALSEQVLAGTVGGEGYERNRGFK</sequence>
<evidence type="ECO:0000313" key="2">
    <source>
        <dbReference type="Proteomes" id="UP001066276"/>
    </source>
</evidence>
<reference evidence="1" key="1">
    <citation type="journal article" date="2022" name="bioRxiv">
        <title>Sequencing and chromosome-scale assembly of the giantPleurodeles waltlgenome.</title>
        <authorList>
            <person name="Brown T."/>
            <person name="Elewa A."/>
            <person name="Iarovenko S."/>
            <person name="Subramanian E."/>
            <person name="Araus A.J."/>
            <person name="Petzold A."/>
            <person name="Susuki M."/>
            <person name="Suzuki K.-i.T."/>
            <person name="Hayashi T."/>
            <person name="Toyoda A."/>
            <person name="Oliveira C."/>
            <person name="Osipova E."/>
            <person name="Leigh N.D."/>
            <person name="Simon A."/>
            <person name="Yun M.H."/>
        </authorList>
    </citation>
    <scope>NUCLEOTIDE SEQUENCE</scope>
    <source>
        <strain evidence="1">20211129_DDA</strain>
        <tissue evidence="1">Liver</tissue>
    </source>
</reference>
<dbReference type="AlphaFoldDB" id="A0AAV7Q1D0"/>
<dbReference type="EMBL" id="JANPWB010000010">
    <property type="protein sequence ID" value="KAJ1134010.1"/>
    <property type="molecule type" value="Genomic_DNA"/>
</dbReference>
<keyword evidence="2" id="KW-1185">Reference proteome</keyword>
<gene>
    <name evidence="1" type="ORF">NDU88_000480</name>
</gene>
<proteinExistence type="predicted"/>
<dbReference type="Proteomes" id="UP001066276">
    <property type="component" value="Chromosome 6"/>
</dbReference>
<evidence type="ECO:0000313" key="1">
    <source>
        <dbReference type="EMBL" id="KAJ1134010.1"/>
    </source>
</evidence>
<protein>
    <submittedName>
        <fullName evidence="1">Uncharacterized protein</fullName>
    </submittedName>
</protein>